<dbReference type="Pfam" id="PF12770">
    <property type="entry name" value="CHAT"/>
    <property type="match status" value="1"/>
</dbReference>
<dbReference type="InterPro" id="IPR011990">
    <property type="entry name" value="TPR-like_helical_dom_sf"/>
</dbReference>
<dbReference type="InterPro" id="IPR024983">
    <property type="entry name" value="CHAT_dom"/>
</dbReference>
<evidence type="ECO:0000256" key="1">
    <source>
        <dbReference type="SAM" id="MobiDB-lite"/>
    </source>
</evidence>
<dbReference type="Proteomes" id="UP000278440">
    <property type="component" value="Unassembled WGS sequence"/>
</dbReference>
<evidence type="ECO:0000313" key="3">
    <source>
        <dbReference type="EMBL" id="RKT79926.1"/>
    </source>
</evidence>
<feature type="compositionally biased region" description="Low complexity" evidence="1">
    <location>
        <begin position="409"/>
        <end position="434"/>
    </location>
</feature>
<dbReference type="AlphaFoldDB" id="A0A495Y3N6"/>
<keyword evidence="4" id="KW-1185">Reference proteome</keyword>
<dbReference type="RefSeq" id="WP_121034733.1">
    <property type="nucleotide sequence ID" value="NZ_RBXT01000001.1"/>
</dbReference>
<organism evidence="3 4">
    <name type="scientific">Terracoccus luteus</name>
    <dbReference type="NCBI Taxonomy" id="53356"/>
    <lineage>
        <taxon>Bacteria</taxon>
        <taxon>Bacillati</taxon>
        <taxon>Actinomycetota</taxon>
        <taxon>Actinomycetes</taxon>
        <taxon>Micrococcales</taxon>
        <taxon>Intrasporangiaceae</taxon>
        <taxon>Terracoccus</taxon>
    </lineage>
</organism>
<gene>
    <name evidence="3" type="ORF">DFJ68_3404</name>
</gene>
<evidence type="ECO:0000259" key="2">
    <source>
        <dbReference type="Pfam" id="PF12770"/>
    </source>
</evidence>
<feature type="domain" description="CHAT" evidence="2">
    <location>
        <begin position="552"/>
        <end position="778"/>
    </location>
</feature>
<accession>A0A495Y3N6</accession>
<comment type="caution">
    <text evidence="3">The sequence shown here is derived from an EMBL/GenBank/DDBJ whole genome shotgun (WGS) entry which is preliminary data.</text>
</comment>
<reference evidence="3 4" key="1">
    <citation type="submission" date="2018-10" db="EMBL/GenBank/DDBJ databases">
        <title>Sequencing the genomes of 1000 actinobacteria strains.</title>
        <authorList>
            <person name="Klenk H.-P."/>
        </authorList>
    </citation>
    <scope>NUCLEOTIDE SEQUENCE [LARGE SCALE GENOMIC DNA]</scope>
    <source>
        <strain evidence="3 4">DSM 44267</strain>
    </source>
</reference>
<dbReference type="SUPFAM" id="SSF48452">
    <property type="entry name" value="TPR-like"/>
    <property type="match status" value="2"/>
</dbReference>
<name>A0A495Y3N6_9MICO</name>
<protein>
    <submittedName>
        <fullName evidence="3">CHAT domain-containing protein</fullName>
    </submittedName>
</protein>
<feature type="region of interest" description="Disordered" evidence="1">
    <location>
        <begin position="408"/>
        <end position="434"/>
    </location>
</feature>
<sequence length="797" mass="83199">MARLEYQRANILGRSGQLAAALDGLEAALRRLSAFSPREQCSVHLSRGMLAFELGRATTALESFEQAAGIAAEHGLTAQEHMARHNSGYATYLLGELPRALALMDRAQDLADPDTSRGMEQLDRARVLLEAGLLTEAVEALRSGVAEVAGAGNDLLEAEFDLELARAHHLLGRADAATVAAESSAAAYARLGATAWEARATLTALKVDLDRHRRALVDAGVVDATDAQAGALTATGRAALTAAAAATADDLARRAVGLGDPELADQARVVAGEALLLAGDVDAARDRLVGPRRSAPGSLADELRLAAATAELHVTEGEPRAARRVLAGAVKRLAAGQQGSASLDLRTARAVHGVRLAALDLDLAVPRGSAAVLETLERWRSATDRLPSLARPDDERLAELTETLRSVRAQQRAAAGQPGPAGPESPGADPGADPALLELHRRATRLEQQIRARDWALGSRDGAAAAVPVRVREARSLLDRADRDLVWLFAHRGRLCGVGVVGGRAALRDLMPLAEAREVARRIRLDLRAAATQHLGPLAGVVWRSLETDVARLDDALVRPWRAQRAGLVLVTSPEVSALPWALCPSLVARPLTVARSLTSFARRAVVREQRPDGPPTVHVAVGPGLTRAGDEARAVAATWRAAGAEVEVADPSTGRGLVQALAHGRVVHAAAHGTHAVQSPLFSNLELHDGPVFAHELQPVGVTAEHVVLSACDVGSATFRPGDEQLGLAASVFSLGAHSVVASTAPIPDDVAAATMTAHHEALARGSASDEALAAAVAATDPVAAAFLNLGGRFVP</sequence>
<proteinExistence type="predicted"/>
<dbReference type="OrthoDB" id="9761935at2"/>
<evidence type="ECO:0000313" key="4">
    <source>
        <dbReference type="Proteomes" id="UP000278440"/>
    </source>
</evidence>
<dbReference type="EMBL" id="RBXT01000001">
    <property type="protein sequence ID" value="RKT79926.1"/>
    <property type="molecule type" value="Genomic_DNA"/>
</dbReference>
<dbReference type="Gene3D" id="1.25.40.10">
    <property type="entry name" value="Tetratricopeptide repeat domain"/>
    <property type="match status" value="1"/>
</dbReference>